<dbReference type="Proteomes" id="UP000682733">
    <property type="component" value="Unassembled WGS sequence"/>
</dbReference>
<dbReference type="EMBL" id="CAJNOK010018776">
    <property type="protein sequence ID" value="CAF1288145.1"/>
    <property type="molecule type" value="Genomic_DNA"/>
</dbReference>
<evidence type="ECO:0000313" key="4">
    <source>
        <dbReference type="EMBL" id="CAF3722909.1"/>
    </source>
</evidence>
<keyword evidence="6" id="KW-1185">Reference proteome</keyword>
<dbReference type="EMBL" id="CAJOBA010040344">
    <property type="protein sequence ID" value="CAF4093098.1"/>
    <property type="molecule type" value="Genomic_DNA"/>
</dbReference>
<feature type="region of interest" description="Disordered" evidence="1">
    <location>
        <begin position="1"/>
        <end position="24"/>
    </location>
</feature>
<evidence type="ECO:0000313" key="6">
    <source>
        <dbReference type="Proteomes" id="UP000663829"/>
    </source>
</evidence>
<dbReference type="EMBL" id="CAJNOQ010002239">
    <property type="protein sequence ID" value="CAF0946787.1"/>
    <property type="molecule type" value="Genomic_DNA"/>
</dbReference>
<protein>
    <submittedName>
        <fullName evidence="2">Uncharacterized protein</fullName>
    </submittedName>
</protein>
<evidence type="ECO:0000313" key="3">
    <source>
        <dbReference type="EMBL" id="CAF1288145.1"/>
    </source>
</evidence>
<reference evidence="2" key="1">
    <citation type="submission" date="2021-02" db="EMBL/GenBank/DDBJ databases">
        <authorList>
            <person name="Nowell W R."/>
        </authorList>
    </citation>
    <scope>NUCLEOTIDE SEQUENCE</scope>
</reference>
<evidence type="ECO:0000256" key="1">
    <source>
        <dbReference type="SAM" id="MobiDB-lite"/>
    </source>
</evidence>
<name>A0A814CMY3_9BILA</name>
<sequence length="68" mass="7513">MTKGIPKGIEQKDLSTGDTSSDALSDGIFLKSRFRAEIFQPITSMRSKVLPSKGRAKILNPLYFHMVG</sequence>
<dbReference type="AlphaFoldDB" id="A0A814CMY3"/>
<dbReference type="Proteomes" id="UP000677228">
    <property type="component" value="Unassembled WGS sequence"/>
</dbReference>
<organism evidence="2 6">
    <name type="scientific">Didymodactylos carnosus</name>
    <dbReference type="NCBI Taxonomy" id="1234261"/>
    <lineage>
        <taxon>Eukaryota</taxon>
        <taxon>Metazoa</taxon>
        <taxon>Spiralia</taxon>
        <taxon>Gnathifera</taxon>
        <taxon>Rotifera</taxon>
        <taxon>Eurotatoria</taxon>
        <taxon>Bdelloidea</taxon>
        <taxon>Philodinida</taxon>
        <taxon>Philodinidae</taxon>
        <taxon>Didymodactylos</taxon>
    </lineage>
</organism>
<comment type="caution">
    <text evidence="2">The sequence shown here is derived from an EMBL/GenBank/DDBJ whole genome shotgun (WGS) entry which is preliminary data.</text>
</comment>
<evidence type="ECO:0000313" key="2">
    <source>
        <dbReference type="EMBL" id="CAF0946787.1"/>
    </source>
</evidence>
<evidence type="ECO:0000313" key="5">
    <source>
        <dbReference type="EMBL" id="CAF4093098.1"/>
    </source>
</evidence>
<dbReference type="Proteomes" id="UP000663829">
    <property type="component" value="Unassembled WGS sequence"/>
</dbReference>
<dbReference type="Proteomes" id="UP000681722">
    <property type="component" value="Unassembled WGS sequence"/>
</dbReference>
<proteinExistence type="predicted"/>
<dbReference type="EMBL" id="CAJOBC010002239">
    <property type="protein sequence ID" value="CAF3722909.1"/>
    <property type="molecule type" value="Genomic_DNA"/>
</dbReference>
<gene>
    <name evidence="2" type="ORF">GPM918_LOCUS11017</name>
    <name evidence="3" type="ORF">OVA965_LOCUS27962</name>
    <name evidence="4" type="ORF">SRO942_LOCUS11018</name>
    <name evidence="5" type="ORF">TMI583_LOCUS28710</name>
</gene>
<accession>A0A814CMY3</accession>